<reference evidence="11 12" key="1">
    <citation type="submission" date="2018-07" db="EMBL/GenBank/DDBJ databases">
        <title>Genomic Encyclopedia of Type Strains, Phase IV (KMG-IV): sequencing the most valuable type-strain genomes for metagenomic binning, comparative biology and taxonomic classification.</title>
        <authorList>
            <person name="Goeker M."/>
        </authorList>
    </citation>
    <scope>NUCLEOTIDE SEQUENCE [LARGE SCALE GENOMIC DNA]</scope>
    <source>
        <strain evidence="11 12">DSM 16500</strain>
    </source>
</reference>
<dbReference type="GO" id="GO:0051301">
    <property type="term" value="P:cell division"/>
    <property type="evidence" value="ECO:0007669"/>
    <property type="project" value="UniProtKB-KW"/>
</dbReference>
<evidence type="ECO:0000256" key="8">
    <source>
        <dbReference type="RuleBase" id="RU003664"/>
    </source>
</evidence>
<dbReference type="GO" id="GO:0005524">
    <property type="term" value="F:ATP binding"/>
    <property type="evidence" value="ECO:0007669"/>
    <property type="project" value="UniProtKB-UniRule"/>
</dbReference>
<dbReference type="PANTHER" id="PTHR43692:SF1">
    <property type="entry name" value="UDP-N-ACETYLMURAMOYLALANINE--D-GLUTAMATE LIGASE"/>
    <property type="match status" value="1"/>
</dbReference>
<dbReference type="GO" id="GO:0071555">
    <property type="term" value="P:cell wall organization"/>
    <property type="evidence" value="ECO:0007669"/>
    <property type="project" value="UniProtKB-KW"/>
</dbReference>
<evidence type="ECO:0000256" key="2">
    <source>
        <dbReference type="ARBA" id="ARBA00004752"/>
    </source>
</evidence>
<keyword evidence="6 7" id="KW-0067">ATP-binding</keyword>
<keyword evidence="7 8" id="KW-0131">Cell cycle</keyword>
<evidence type="ECO:0000256" key="7">
    <source>
        <dbReference type="HAMAP-Rule" id="MF_00639"/>
    </source>
</evidence>
<comment type="function">
    <text evidence="7 8">Cell wall formation. Catalyzes the addition of glutamate to the nucleotide precursor UDP-N-acetylmuramoyl-L-alanine (UMA).</text>
</comment>
<evidence type="ECO:0000256" key="3">
    <source>
        <dbReference type="ARBA" id="ARBA00022490"/>
    </source>
</evidence>
<dbReference type="PANTHER" id="PTHR43692">
    <property type="entry name" value="UDP-N-ACETYLMURAMOYLALANINE--D-GLUTAMATE LIGASE"/>
    <property type="match status" value="1"/>
</dbReference>
<dbReference type="EMBL" id="QQAX01000008">
    <property type="protein sequence ID" value="RDI44774.1"/>
    <property type="molecule type" value="Genomic_DNA"/>
</dbReference>
<dbReference type="InterPro" id="IPR036615">
    <property type="entry name" value="Mur_ligase_C_dom_sf"/>
</dbReference>
<sequence>MPVSGLHVVVGLGITGLSCVHYLKSRGLPVAVMDTRMNPPHLAALQKAYPDIAVALGGLNSSLLQSAASIILSPGIALYEPAIAEQVKRGIPVIGDIELFAQAVKAPVVAITGTNAKSTVTTVVGKMAEAAGLNVQVGGNLGVPALDLLAKQPAADLYVLELSSFQLETTHSLQSQVATVLNITPDHMDRYPTLADYQRAKHRIYQRCHTAVCNLDDPLTHTDAAHKLFFTLQAPRENTFGLLTKSSNTYLAYEDEALLAIDELPVMGKHYQANALASLAIGRGFGLALEPMLKVLRAFSGLPHRCQFVRERQAVRWYNDSKGTNVGATQAAIEGLGSEIKGKLILIAGGVGKNADFTPLVPVIEKHVRQVVLIGEAAKELAAVIGNTVPVTFARTMEEAVQGAAAAAKPHDSVLLSPACASFDMFNHYEHRGQVFMEIVEKLN</sequence>
<dbReference type="OrthoDB" id="9809796at2"/>
<evidence type="ECO:0000256" key="6">
    <source>
        <dbReference type="ARBA" id="ARBA00022840"/>
    </source>
</evidence>
<dbReference type="GO" id="GO:0009252">
    <property type="term" value="P:peptidoglycan biosynthetic process"/>
    <property type="evidence" value="ECO:0007669"/>
    <property type="project" value="UniProtKB-UniRule"/>
</dbReference>
<dbReference type="Gene3D" id="3.40.1190.10">
    <property type="entry name" value="Mur-like, catalytic domain"/>
    <property type="match status" value="1"/>
</dbReference>
<dbReference type="SUPFAM" id="SSF53244">
    <property type="entry name" value="MurD-like peptide ligases, peptide-binding domain"/>
    <property type="match status" value="1"/>
</dbReference>
<keyword evidence="7 8" id="KW-0133">Cell shape</keyword>
<dbReference type="InterPro" id="IPR013221">
    <property type="entry name" value="Mur_ligase_cen"/>
</dbReference>
<evidence type="ECO:0000256" key="1">
    <source>
        <dbReference type="ARBA" id="ARBA00004496"/>
    </source>
</evidence>
<protein>
    <recommendedName>
        <fullName evidence="7 8">UDP-N-acetylmuramoylalanine--D-glutamate ligase</fullName>
        <ecNumber evidence="7 8">6.3.2.9</ecNumber>
    </recommendedName>
    <alternativeName>
        <fullName evidence="7">D-glutamic acid-adding enzyme</fullName>
    </alternativeName>
    <alternativeName>
        <fullName evidence="7">UDP-N-acetylmuramoyl-L-alanyl-D-glutamate synthetase</fullName>
    </alternativeName>
</protein>
<dbReference type="Pfam" id="PF21799">
    <property type="entry name" value="MurD-like_N"/>
    <property type="match status" value="1"/>
</dbReference>
<dbReference type="Pfam" id="PF08245">
    <property type="entry name" value="Mur_ligase_M"/>
    <property type="match status" value="1"/>
</dbReference>
<dbReference type="Gene3D" id="3.90.190.20">
    <property type="entry name" value="Mur ligase, C-terminal domain"/>
    <property type="match status" value="1"/>
</dbReference>
<name>A0A370GQL0_9COXI</name>
<comment type="similarity">
    <text evidence="7">Belongs to the MurCDEF family.</text>
</comment>
<keyword evidence="5 7" id="KW-0547">Nucleotide-binding</keyword>
<dbReference type="UniPathway" id="UPA00219"/>
<dbReference type="HAMAP" id="MF_00639">
    <property type="entry name" value="MurD"/>
    <property type="match status" value="1"/>
</dbReference>
<keyword evidence="3 7" id="KW-0963">Cytoplasm</keyword>
<dbReference type="Gene3D" id="3.40.50.720">
    <property type="entry name" value="NAD(P)-binding Rossmann-like Domain"/>
    <property type="match status" value="1"/>
</dbReference>
<feature type="domain" description="Mur ligase central" evidence="10">
    <location>
        <begin position="111"/>
        <end position="281"/>
    </location>
</feature>
<dbReference type="GO" id="GO:0008764">
    <property type="term" value="F:UDP-N-acetylmuramoylalanine-D-glutamate ligase activity"/>
    <property type="evidence" value="ECO:0007669"/>
    <property type="project" value="UniProtKB-UniRule"/>
</dbReference>
<evidence type="ECO:0000256" key="5">
    <source>
        <dbReference type="ARBA" id="ARBA00022741"/>
    </source>
</evidence>
<evidence type="ECO:0000313" key="12">
    <source>
        <dbReference type="Proteomes" id="UP000254720"/>
    </source>
</evidence>
<keyword evidence="7 8" id="KW-0132">Cell division</keyword>
<dbReference type="SUPFAM" id="SSF53623">
    <property type="entry name" value="MurD-like peptide ligases, catalytic domain"/>
    <property type="match status" value="1"/>
</dbReference>
<keyword evidence="7 8" id="KW-0573">Peptidoglycan synthesis</keyword>
<accession>A0A370GQL0</accession>
<comment type="catalytic activity">
    <reaction evidence="7 8">
        <text>UDP-N-acetyl-alpha-D-muramoyl-L-alanine + D-glutamate + ATP = UDP-N-acetyl-alpha-D-muramoyl-L-alanyl-D-glutamate + ADP + phosphate + H(+)</text>
        <dbReference type="Rhea" id="RHEA:16429"/>
        <dbReference type="ChEBI" id="CHEBI:15378"/>
        <dbReference type="ChEBI" id="CHEBI:29986"/>
        <dbReference type="ChEBI" id="CHEBI:30616"/>
        <dbReference type="ChEBI" id="CHEBI:43474"/>
        <dbReference type="ChEBI" id="CHEBI:83898"/>
        <dbReference type="ChEBI" id="CHEBI:83900"/>
        <dbReference type="ChEBI" id="CHEBI:456216"/>
        <dbReference type="EC" id="6.3.2.9"/>
    </reaction>
</comment>
<feature type="domain" description="Mur ligase C-terminal" evidence="9">
    <location>
        <begin position="304"/>
        <end position="420"/>
    </location>
</feature>
<comment type="subcellular location">
    <subcellularLocation>
        <location evidence="1 7 8">Cytoplasm</location>
    </subcellularLocation>
</comment>
<dbReference type="AlphaFoldDB" id="A0A370GQL0"/>
<keyword evidence="7 8" id="KW-0961">Cell wall biogenesis/degradation</keyword>
<keyword evidence="12" id="KW-1185">Reference proteome</keyword>
<gene>
    <name evidence="7" type="primary">murD</name>
    <name evidence="11" type="ORF">C8D86_10826</name>
</gene>
<dbReference type="Pfam" id="PF02875">
    <property type="entry name" value="Mur_ligase_C"/>
    <property type="match status" value="1"/>
</dbReference>
<dbReference type="GO" id="GO:0008360">
    <property type="term" value="P:regulation of cell shape"/>
    <property type="evidence" value="ECO:0007669"/>
    <property type="project" value="UniProtKB-KW"/>
</dbReference>
<evidence type="ECO:0000259" key="10">
    <source>
        <dbReference type="Pfam" id="PF08245"/>
    </source>
</evidence>
<evidence type="ECO:0000259" key="9">
    <source>
        <dbReference type="Pfam" id="PF02875"/>
    </source>
</evidence>
<organism evidence="11 12">
    <name type="scientific">Aquicella lusitana</name>
    <dbReference type="NCBI Taxonomy" id="254246"/>
    <lineage>
        <taxon>Bacteria</taxon>
        <taxon>Pseudomonadati</taxon>
        <taxon>Pseudomonadota</taxon>
        <taxon>Gammaproteobacteria</taxon>
        <taxon>Legionellales</taxon>
        <taxon>Coxiellaceae</taxon>
        <taxon>Aquicella</taxon>
    </lineage>
</organism>
<dbReference type="SUPFAM" id="SSF51984">
    <property type="entry name" value="MurCD N-terminal domain"/>
    <property type="match status" value="1"/>
</dbReference>
<comment type="pathway">
    <text evidence="2 7 8">Cell wall biogenesis; peptidoglycan biosynthesis.</text>
</comment>
<dbReference type="InterPro" id="IPR005762">
    <property type="entry name" value="MurD"/>
</dbReference>
<dbReference type="InterPro" id="IPR004101">
    <property type="entry name" value="Mur_ligase_C"/>
</dbReference>
<keyword evidence="4 7" id="KW-0436">Ligase</keyword>
<evidence type="ECO:0000313" key="11">
    <source>
        <dbReference type="EMBL" id="RDI44774.1"/>
    </source>
</evidence>
<feature type="binding site" evidence="7">
    <location>
        <begin position="113"/>
        <end position="119"/>
    </location>
    <ligand>
        <name>ATP</name>
        <dbReference type="ChEBI" id="CHEBI:30616"/>
    </ligand>
</feature>
<dbReference type="RefSeq" id="WP_114834122.1">
    <property type="nucleotide sequence ID" value="NZ_LR699114.1"/>
</dbReference>
<comment type="caution">
    <text evidence="11">The sequence shown here is derived from an EMBL/GenBank/DDBJ whole genome shotgun (WGS) entry which is preliminary data.</text>
</comment>
<dbReference type="Proteomes" id="UP000254720">
    <property type="component" value="Unassembled WGS sequence"/>
</dbReference>
<evidence type="ECO:0000256" key="4">
    <source>
        <dbReference type="ARBA" id="ARBA00022598"/>
    </source>
</evidence>
<dbReference type="EC" id="6.3.2.9" evidence="7 8"/>
<proteinExistence type="inferred from homology"/>
<dbReference type="InterPro" id="IPR036565">
    <property type="entry name" value="Mur-like_cat_sf"/>
</dbReference>
<dbReference type="GO" id="GO:0005737">
    <property type="term" value="C:cytoplasm"/>
    <property type="evidence" value="ECO:0007669"/>
    <property type="project" value="UniProtKB-SubCell"/>
</dbReference>
<dbReference type="NCBIfam" id="TIGR01087">
    <property type="entry name" value="murD"/>
    <property type="match status" value="1"/>
</dbReference>